<dbReference type="EMBL" id="CP016545">
    <property type="protein sequence ID" value="ANU08103.1"/>
    <property type="molecule type" value="Genomic_DNA"/>
</dbReference>
<accession>A0A1C7D9X0</accession>
<feature type="transmembrane region" description="Helical" evidence="1">
    <location>
        <begin position="30"/>
        <end position="46"/>
    </location>
</feature>
<dbReference type="AlphaFoldDB" id="A0A1C7D9X0"/>
<sequence>MDGLKKRGFPLIGAIFLGVGVVKLLQGGGWIVWFLLAFLFGAFSLFKSNKDGGDAA</sequence>
<protein>
    <submittedName>
        <fullName evidence="2">Uncharacterized protein</fullName>
    </submittedName>
</protein>
<dbReference type="KEGG" id="anh:A6F65_01808"/>
<dbReference type="Proteomes" id="UP000092698">
    <property type="component" value="Chromosome"/>
</dbReference>
<evidence type="ECO:0000313" key="2">
    <source>
        <dbReference type="EMBL" id="ANU08103.1"/>
    </source>
</evidence>
<keyword evidence="1" id="KW-1133">Transmembrane helix</keyword>
<evidence type="ECO:0000256" key="1">
    <source>
        <dbReference type="SAM" id="Phobius"/>
    </source>
</evidence>
<keyword evidence="1" id="KW-0812">Transmembrane</keyword>
<proteinExistence type="predicted"/>
<dbReference type="STRING" id="645517.A6F65_01808"/>
<keyword evidence="3" id="KW-1185">Reference proteome</keyword>
<organism evidence="2 3">
    <name type="scientific">Paraurantiacibacter namhicola</name>
    <dbReference type="NCBI Taxonomy" id="645517"/>
    <lineage>
        <taxon>Bacteria</taxon>
        <taxon>Pseudomonadati</taxon>
        <taxon>Pseudomonadota</taxon>
        <taxon>Alphaproteobacteria</taxon>
        <taxon>Sphingomonadales</taxon>
        <taxon>Erythrobacteraceae</taxon>
        <taxon>Paraurantiacibacter</taxon>
    </lineage>
</organism>
<name>A0A1C7D9X0_9SPHN</name>
<evidence type="ECO:0000313" key="3">
    <source>
        <dbReference type="Proteomes" id="UP000092698"/>
    </source>
</evidence>
<keyword evidence="1" id="KW-0472">Membrane</keyword>
<reference evidence="2 3" key="1">
    <citation type="submission" date="2016-07" db="EMBL/GenBank/DDBJ databases">
        <title>Complete genome sequence of Altererythrobacter namhicola JCM 16345T, containing esterase-encoding genes.</title>
        <authorList>
            <person name="Cheng H."/>
            <person name="Wu Y.-H."/>
            <person name="Jian S.-L."/>
            <person name="Huo Y.-Y."/>
            <person name="Wang C.-S."/>
            <person name="Xu X.-W."/>
        </authorList>
    </citation>
    <scope>NUCLEOTIDE SEQUENCE [LARGE SCALE GENOMIC DNA]</scope>
    <source>
        <strain evidence="2 3">JCM 16345</strain>
    </source>
</reference>
<gene>
    <name evidence="2" type="ORF">A6F65_01808</name>
</gene>